<evidence type="ECO:0000313" key="2">
    <source>
        <dbReference type="Proteomes" id="UP001229422"/>
    </source>
</evidence>
<dbReference type="RefSeq" id="WP_017695977.1">
    <property type="nucleotide sequence ID" value="NZ_AP028964.1"/>
</dbReference>
<dbReference type="Proteomes" id="UP001229422">
    <property type="component" value="Chromosome"/>
</dbReference>
<sequence>MQHEEALKHAEQALEDAEKLGENYLIRKALFNIGISYINLNHLQNLPFITARAYFMLAFNEGKQENPKKAREFYDKSKQKTLKCNEKIVLAKLKMVEAYTYQTPWIL</sequence>
<evidence type="ECO:0008006" key="3">
    <source>
        <dbReference type="Google" id="ProtNLM"/>
    </source>
</evidence>
<name>A0AAP2M660_BACIU</name>
<dbReference type="Gene3D" id="1.25.40.10">
    <property type="entry name" value="Tetratricopeptide repeat domain"/>
    <property type="match status" value="1"/>
</dbReference>
<reference evidence="1" key="1">
    <citation type="submission" date="2023-05" db="EMBL/GenBank/DDBJ databases">
        <title>Complete genome sequence of Bacillus subtilis SRCM117797 isolated from Soybean paste.</title>
        <authorList>
            <person name="Abraha H.B."/>
            <person name="Kim K.-P."/>
            <person name="Ryu M.-S."/>
            <person name="Jeong D.-Y."/>
        </authorList>
    </citation>
    <scope>NUCLEOTIDE SEQUENCE</scope>
    <source>
        <strain evidence="1">SRCM117797</strain>
    </source>
</reference>
<dbReference type="InterPro" id="IPR011990">
    <property type="entry name" value="TPR-like_helical_dom_sf"/>
</dbReference>
<accession>A0AAP2M660</accession>
<dbReference type="EMBL" id="CP125292">
    <property type="protein sequence ID" value="WHM20242.1"/>
    <property type="molecule type" value="Genomic_DNA"/>
</dbReference>
<dbReference type="SUPFAM" id="SSF48452">
    <property type="entry name" value="TPR-like"/>
    <property type="match status" value="1"/>
</dbReference>
<dbReference type="AlphaFoldDB" id="A0AAP2M660"/>
<evidence type="ECO:0000313" key="1">
    <source>
        <dbReference type="EMBL" id="WHM20242.1"/>
    </source>
</evidence>
<gene>
    <name evidence="1" type="ORF">QL281_15495</name>
</gene>
<organism evidence="1 2">
    <name type="scientific">Bacillus subtilis</name>
    <dbReference type="NCBI Taxonomy" id="1423"/>
    <lineage>
        <taxon>Bacteria</taxon>
        <taxon>Bacillati</taxon>
        <taxon>Bacillota</taxon>
        <taxon>Bacilli</taxon>
        <taxon>Bacillales</taxon>
        <taxon>Bacillaceae</taxon>
        <taxon>Bacillus</taxon>
    </lineage>
</organism>
<proteinExistence type="predicted"/>
<protein>
    <recommendedName>
        <fullName evidence="3">Tetratricopeptide repeat protein</fullName>
    </recommendedName>
</protein>